<dbReference type="InterPro" id="IPR008253">
    <property type="entry name" value="Marvel"/>
</dbReference>
<proteinExistence type="predicted"/>
<dbReference type="VEuPathDB" id="FungiDB:BD410DRAFT_795478"/>
<comment type="subcellular location">
    <subcellularLocation>
        <location evidence="1">Membrane</location>
        <topology evidence="1">Multi-pass membrane protein</topology>
    </subcellularLocation>
</comment>
<dbReference type="EMBL" id="ML170245">
    <property type="protein sequence ID" value="TDL16357.1"/>
    <property type="molecule type" value="Genomic_DNA"/>
</dbReference>
<evidence type="ECO:0000256" key="5">
    <source>
        <dbReference type="SAM" id="MobiDB-lite"/>
    </source>
</evidence>
<keyword evidence="2 6" id="KW-0812">Transmembrane</keyword>
<feature type="transmembrane region" description="Helical" evidence="6">
    <location>
        <begin position="67"/>
        <end position="86"/>
    </location>
</feature>
<evidence type="ECO:0000259" key="7">
    <source>
        <dbReference type="Pfam" id="PF01284"/>
    </source>
</evidence>
<evidence type="ECO:0000313" key="9">
    <source>
        <dbReference type="Proteomes" id="UP000294933"/>
    </source>
</evidence>
<gene>
    <name evidence="8" type="ORF">BD410DRAFT_795478</name>
</gene>
<dbReference type="STRING" id="50990.A0A4Y7PLT1"/>
<feature type="domain" description="MARVEL" evidence="7">
    <location>
        <begin position="8"/>
        <end position="142"/>
    </location>
</feature>
<dbReference type="AlphaFoldDB" id="A0A4Y7PLT1"/>
<feature type="region of interest" description="Disordered" evidence="5">
    <location>
        <begin position="195"/>
        <end position="224"/>
    </location>
</feature>
<reference evidence="8 9" key="1">
    <citation type="submission" date="2018-06" db="EMBL/GenBank/DDBJ databases">
        <title>A transcriptomic atlas of mushroom development highlights an independent origin of complex multicellularity.</title>
        <authorList>
            <consortium name="DOE Joint Genome Institute"/>
            <person name="Krizsan K."/>
            <person name="Almasi E."/>
            <person name="Merenyi Z."/>
            <person name="Sahu N."/>
            <person name="Viragh M."/>
            <person name="Koszo T."/>
            <person name="Mondo S."/>
            <person name="Kiss B."/>
            <person name="Balint B."/>
            <person name="Kues U."/>
            <person name="Barry K."/>
            <person name="Hegedus J.C."/>
            <person name="Henrissat B."/>
            <person name="Johnson J."/>
            <person name="Lipzen A."/>
            <person name="Ohm R."/>
            <person name="Nagy I."/>
            <person name="Pangilinan J."/>
            <person name="Yan J."/>
            <person name="Xiong Y."/>
            <person name="Grigoriev I.V."/>
            <person name="Hibbett D.S."/>
            <person name="Nagy L.G."/>
        </authorList>
    </citation>
    <scope>NUCLEOTIDE SEQUENCE [LARGE SCALE GENOMIC DNA]</scope>
    <source>
        <strain evidence="8 9">SZMC22713</strain>
    </source>
</reference>
<evidence type="ECO:0000313" key="8">
    <source>
        <dbReference type="EMBL" id="TDL16357.1"/>
    </source>
</evidence>
<evidence type="ECO:0000256" key="1">
    <source>
        <dbReference type="ARBA" id="ARBA00004141"/>
    </source>
</evidence>
<keyword evidence="3 6" id="KW-1133">Transmembrane helix</keyword>
<protein>
    <recommendedName>
        <fullName evidence="7">MARVEL domain-containing protein</fullName>
    </recommendedName>
</protein>
<organism evidence="8 9">
    <name type="scientific">Rickenella mellea</name>
    <dbReference type="NCBI Taxonomy" id="50990"/>
    <lineage>
        <taxon>Eukaryota</taxon>
        <taxon>Fungi</taxon>
        <taxon>Dikarya</taxon>
        <taxon>Basidiomycota</taxon>
        <taxon>Agaricomycotina</taxon>
        <taxon>Agaricomycetes</taxon>
        <taxon>Hymenochaetales</taxon>
        <taxon>Rickenellaceae</taxon>
        <taxon>Rickenella</taxon>
    </lineage>
</organism>
<feature type="transmembrane region" description="Helical" evidence="6">
    <location>
        <begin position="131"/>
        <end position="151"/>
    </location>
</feature>
<evidence type="ECO:0000256" key="6">
    <source>
        <dbReference type="SAM" id="Phobius"/>
    </source>
</evidence>
<name>A0A4Y7PLT1_9AGAM</name>
<accession>A0A4Y7PLT1</accession>
<dbReference type="OrthoDB" id="3364107at2759"/>
<keyword evidence="4 6" id="KW-0472">Membrane</keyword>
<sequence>MAILSTLRMLTFGTSLVFSLIVLGLCANILSISGPLLVSPQLGLAVSILTLLTLVPMLVIDMTRKGLLTSWVIVELPALSILWVLWLSVGAETDAEDAVVSAFTDGSCDFFGDAQFTTVCNSYKALEAFGFLTWLILLAYTIVLLVFACIAQSRGNRAVWTSAVRDTDFFTKTAGNGEPSVNQYPGVQTPHENAYPPAGQQMYQNAPNPAQAMPQSGRVAYPQA</sequence>
<evidence type="ECO:0000256" key="3">
    <source>
        <dbReference type="ARBA" id="ARBA00022989"/>
    </source>
</evidence>
<feature type="transmembrane region" description="Helical" evidence="6">
    <location>
        <begin position="42"/>
        <end position="60"/>
    </location>
</feature>
<evidence type="ECO:0000256" key="2">
    <source>
        <dbReference type="ARBA" id="ARBA00022692"/>
    </source>
</evidence>
<dbReference type="Proteomes" id="UP000294933">
    <property type="component" value="Unassembled WGS sequence"/>
</dbReference>
<dbReference type="GO" id="GO:0016020">
    <property type="term" value="C:membrane"/>
    <property type="evidence" value="ECO:0007669"/>
    <property type="project" value="UniProtKB-SubCell"/>
</dbReference>
<keyword evidence="9" id="KW-1185">Reference proteome</keyword>
<evidence type="ECO:0000256" key="4">
    <source>
        <dbReference type="ARBA" id="ARBA00023136"/>
    </source>
</evidence>
<dbReference type="Pfam" id="PF01284">
    <property type="entry name" value="MARVEL"/>
    <property type="match status" value="1"/>
</dbReference>